<comment type="subcellular location">
    <subcellularLocation>
        <location evidence="1">Endoplasmic reticulum membrane</location>
        <topology evidence="1">Multi-pass membrane protein</topology>
    </subcellularLocation>
</comment>
<gene>
    <name evidence="9" type="ORF">BD626DRAFT_487688</name>
</gene>
<accession>A0A550CNQ1</accession>
<dbReference type="GO" id="GO:0006629">
    <property type="term" value="P:lipid metabolic process"/>
    <property type="evidence" value="ECO:0007669"/>
    <property type="project" value="UniProtKB-KW"/>
</dbReference>
<dbReference type="STRING" id="97359.A0A550CNQ1"/>
<evidence type="ECO:0000256" key="5">
    <source>
        <dbReference type="ARBA" id="ARBA00023098"/>
    </source>
</evidence>
<protein>
    <submittedName>
        <fullName evidence="9">Uncharacterized protein</fullName>
    </submittedName>
</protein>
<feature type="transmembrane region" description="Helical" evidence="8">
    <location>
        <begin position="58"/>
        <end position="83"/>
    </location>
</feature>
<sequence length="179" mass="19844">MKSEGNYSPYSPEEPPKRRGWTDSLLDGAISVVLLPYTLTVSLISSGIETLRPFSPQLIPLLVCTLLIPLIAFFSVIAGVLVWNSLAVGWETPLYLQYGDGVQPYAQASLPPLVTSQPYDISVHLVVPASDSDDDFPSPRRRRLSSKPRRPAAISMPLRRRRSQIADTGRGRESQDRQL</sequence>
<dbReference type="GO" id="GO:0140042">
    <property type="term" value="P:lipid droplet formation"/>
    <property type="evidence" value="ECO:0007669"/>
    <property type="project" value="UniProtKB-ARBA"/>
</dbReference>
<reference evidence="9 10" key="1">
    <citation type="journal article" date="2019" name="New Phytol.">
        <title>Comparative genomics reveals unique wood-decay strategies and fruiting body development in the Schizophyllaceae.</title>
        <authorList>
            <person name="Almasi E."/>
            <person name="Sahu N."/>
            <person name="Krizsan K."/>
            <person name="Balint B."/>
            <person name="Kovacs G.M."/>
            <person name="Kiss B."/>
            <person name="Cseklye J."/>
            <person name="Drula E."/>
            <person name="Henrissat B."/>
            <person name="Nagy I."/>
            <person name="Chovatia M."/>
            <person name="Adam C."/>
            <person name="LaButti K."/>
            <person name="Lipzen A."/>
            <person name="Riley R."/>
            <person name="Grigoriev I.V."/>
            <person name="Nagy L.G."/>
        </authorList>
    </citation>
    <scope>NUCLEOTIDE SEQUENCE [LARGE SCALE GENOMIC DNA]</scope>
    <source>
        <strain evidence="9 10">NL-1724</strain>
    </source>
</reference>
<feature type="region of interest" description="Disordered" evidence="7">
    <location>
        <begin position="131"/>
        <end position="179"/>
    </location>
</feature>
<dbReference type="EMBL" id="VDMD01000004">
    <property type="protein sequence ID" value="TRM66408.1"/>
    <property type="molecule type" value="Genomic_DNA"/>
</dbReference>
<keyword evidence="10" id="KW-1185">Reference proteome</keyword>
<dbReference type="CDD" id="cd23995">
    <property type="entry name" value="Seipin_BSCL2_like"/>
    <property type="match status" value="1"/>
</dbReference>
<evidence type="ECO:0000256" key="3">
    <source>
        <dbReference type="ARBA" id="ARBA00022824"/>
    </source>
</evidence>
<dbReference type="OrthoDB" id="3990054at2759"/>
<proteinExistence type="predicted"/>
<evidence type="ECO:0000256" key="1">
    <source>
        <dbReference type="ARBA" id="ARBA00004477"/>
    </source>
</evidence>
<dbReference type="Proteomes" id="UP000320762">
    <property type="component" value="Unassembled WGS sequence"/>
</dbReference>
<keyword evidence="3" id="KW-0256">Endoplasmic reticulum</keyword>
<feature type="compositionally biased region" description="Basic residues" evidence="7">
    <location>
        <begin position="139"/>
        <end position="150"/>
    </location>
</feature>
<evidence type="ECO:0000313" key="9">
    <source>
        <dbReference type="EMBL" id="TRM66408.1"/>
    </source>
</evidence>
<dbReference type="Pfam" id="PF06775">
    <property type="entry name" value="Seipin"/>
    <property type="match status" value="1"/>
</dbReference>
<evidence type="ECO:0000256" key="8">
    <source>
        <dbReference type="SAM" id="Phobius"/>
    </source>
</evidence>
<keyword evidence="6 8" id="KW-0472">Membrane</keyword>
<organism evidence="9 10">
    <name type="scientific">Schizophyllum amplum</name>
    <dbReference type="NCBI Taxonomy" id="97359"/>
    <lineage>
        <taxon>Eukaryota</taxon>
        <taxon>Fungi</taxon>
        <taxon>Dikarya</taxon>
        <taxon>Basidiomycota</taxon>
        <taxon>Agaricomycotina</taxon>
        <taxon>Agaricomycetes</taxon>
        <taxon>Agaricomycetidae</taxon>
        <taxon>Agaricales</taxon>
        <taxon>Schizophyllaceae</taxon>
        <taxon>Schizophyllum</taxon>
    </lineage>
</organism>
<evidence type="ECO:0000256" key="6">
    <source>
        <dbReference type="ARBA" id="ARBA00023136"/>
    </source>
</evidence>
<feature type="non-terminal residue" evidence="9">
    <location>
        <position position="179"/>
    </location>
</feature>
<keyword evidence="4 8" id="KW-1133">Transmembrane helix</keyword>
<evidence type="ECO:0000256" key="4">
    <source>
        <dbReference type="ARBA" id="ARBA00022989"/>
    </source>
</evidence>
<dbReference type="InterPro" id="IPR009617">
    <property type="entry name" value="Seipin"/>
</dbReference>
<evidence type="ECO:0000256" key="2">
    <source>
        <dbReference type="ARBA" id="ARBA00022692"/>
    </source>
</evidence>
<evidence type="ECO:0000313" key="10">
    <source>
        <dbReference type="Proteomes" id="UP000320762"/>
    </source>
</evidence>
<dbReference type="GO" id="GO:0005789">
    <property type="term" value="C:endoplasmic reticulum membrane"/>
    <property type="evidence" value="ECO:0007669"/>
    <property type="project" value="UniProtKB-SubCell"/>
</dbReference>
<dbReference type="AlphaFoldDB" id="A0A550CNQ1"/>
<feature type="compositionally biased region" description="Basic and acidic residues" evidence="7">
    <location>
        <begin position="169"/>
        <end position="179"/>
    </location>
</feature>
<keyword evidence="2 8" id="KW-0812">Transmembrane</keyword>
<evidence type="ECO:0000256" key="7">
    <source>
        <dbReference type="SAM" id="MobiDB-lite"/>
    </source>
</evidence>
<feature type="transmembrane region" description="Helical" evidence="8">
    <location>
        <begin position="25"/>
        <end position="46"/>
    </location>
</feature>
<keyword evidence="5" id="KW-0443">Lipid metabolism</keyword>
<name>A0A550CNQ1_9AGAR</name>
<comment type="caution">
    <text evidence="9">The sequence shown here is derived from an EMBL/GenBank/DDBJ whole genome shotgun (WGS) entry which is preliminary data.</text>
</comment>